<name>A0A074LIL9_9BACL</name>
<reference evidence="1 2" key="1">
    <citation type="journal article" date="2013" name="Int. J. Syst. Evol. Microbiol.">
        <title>Tumebacillus flagellatus sp. nov., an alpha-amylase/pullulanase-producing bacterium isolated from cassava wastewater.</title>
        <authorList>
            <person name="Wang Q."/>
            <person name="Xie N."/>
            <person name="Qin Y."/>
            <person name="Shen N."/>
            <person name="Zhu J."/>
            <person name="Mi H."/>
            <person name="Huang R."/>
        </authorList>
    </citation>
    <scope>NUCLEOTIDE SEQUENCE [LARGE SCALE GENOMIC DNA]</scope>
    <source>
        <strain evidence="1 2">GST4</strain>
    </source>
</reference>
<dbReference type="eggNOG" id="COG2963">
    <property type="taxonomic scope" value="Bacteria"/>
</dbReference>
<evidence type="ECO:0000313" key="1">
    <source>
        <dbReference type="EMBL" id="KEO80989.1"/>
    </source>
</evidence>
<proteinExistence type="predicted"/>
<dbReference type="Proteomes" id="UP000027931">
    <property type="component" value="Unassembled WGS sequence"/>
</dbReference>
<protein>
    <recommendedName>
        <fullName evidence="3">Transposase</fullName>
    </recommendedName>
</protein>
<dbReference type="EMBL" id="JMIR01000051">
    <property type="protein sequence ID" value="KEO80989.1"/>
    <property type="molecule type" value="Genomic_DNA"/>
</dbReference>
<evidence type="ECO:0008006" key="3">
    <source>
        <dbReference type="Google" id="ProtNLM"/>
    </source>
</evidence>
<gene>
    <name evidence="1" type="ORF">EL26_23190</name>
</gene>
<organism evidence="1 2">
    <name type="scientific">Tumebacillus flagellatus</name>
    <dbReference type="NCBI Taxonomy" id="1157490"/>
    <lineage>
        <taxon>Bacteria</taxon>
        <taxon>Bacillati</taxon>
        <taxon>Bacillota</taxon>
        <taxon>Bacilli</taxon>
        <taxon>Bacillales</taxon>
        <taxon>Alicyclobacillaceae</taxon>
        <taxon>Tumebacillus</taxon>
    </lineage>
</organism>
<comment type="caution">
    <text evidence="1">The sequence shown here is derived from an EMBL/GenBank/DDBJ whole genome shotgun (WGS) entry which is preliminary data.</text>
</comment>
<keyword evidence="2" id="KW-1185">Reference proteome</keyword>
<accession>A0A074LIL9</accession>
<evidence type="ECO:0000313" key="2">
    <source>
        <dbReference type="Proteomes" id="UP000027931"/>
    </source>
</evidence>
<sequence length="83" mass="9781">MGSTQIINWINKHNAGESFEDYRGRWNKKHFSSHEEEHTYLKAQIEYLKKQNPNLHGEEKRTGRVGTFLTTLRQFLDQSGGLF</sequence>
<dbReference type="AlphaFoldDB" id="A0A074LIL9"/>
<dbReference type="STRING" id="1157490.EL26_23190"/>